<proteinExistence type="predicted"/>
<keyword evidence="2" id="KW-1185">Reference proteome</keyword>
<dbReference type="EMBL" id="VIWU01000001">
    <property type="protein sequence ID" value="TWF75028.1"/>
    <property type="molecule type" value="Genomic_DNA"/>
</dbReference>
<dbReference type="AlphaFoldDB" id="A0A561SJF4"/>
<comment type="caution">
    <text evidence="1">The sequence shown here is derived from an EMBL/GenBank/DDBJ whole genome shotgun (WGS) entry which is preliminary data.</text>
</comment>
<dbReference type="RefSeq" id="WP_147254307.1">
    <property type="nucleotide sequence ID" value="NZ_VIWU01000001.1"/>
</dbReference>
<accession>A0A561SJF4</accession>
<dbReference type="InterPro" id="IPR018721">
    <property type="entry name" value="DUF2252"/>
</dbReference>
<evidence type="ECO:0000313" key="1">
    <source>
        <dbReference type="EMBL" id="TWF75028.1"/>
    </source>
</evidence>
<organism evidence="1 2">
    <name type="scientific">Pseudonocardia hierapolitana</name>
    <dbReference type="NCBI Taxonomy" id="1128676"/>
    <lineage>
        <taxon>Bacteria</taxon>
        <taxon>Bacillati</taxon>
        <taxon>Actinomycetota</taxon>
        <taxon>Actinomycetes</taxon>
        <taxon>Pseudonocardiales</taxon>
        <taxon>Pseudonocardiaceae</taxon>
        <taxon>Pseudonocardia</taxon>
    </lineage>
</organism>
<dbReference type="Proteomes" id="UP000321261">
    <property type="component" value="Unassembled WGS sequence"/>
</dbReference>
<dbReference type="OrthoDB" id="4966605at2"/>
<evidence type="ECO:0000313" key="2">
    <source>
        <dbReference type="Proteomes" id="UP000321261"/>
    </source>
</evidence>
<reference evidence="1 2" key="1">
    <citation type="submission" date="2019-06" db="EMBL/GenBank/DDBJ databases">
        <title>Sequencing the genomes of 1000 actinobacteria strains.</title>
        <authorList>
            <person name="Klenk H.-P."/>
        </authorList>
    </citation>
    <scope>NUCLEOTIDE SEQUENCE [LARGE SCALE GENOMIC DNA]</scope>
    <source>
        <strain evidence="1 2">DSM 45671</strain>
    </source>
</reference>
<sequence length="35" mass="4077">MSVFEINDIDETLPAPWEWDARPLGGRHRVRAGQR</sequence>
<name>A0A561SJF4_9PSEU</name>
<dbReference type="Pfam" id="PF10009">
    <property type="entry name" value="DUF2252"/>
    <property type="match status" value="1"/>
</dbReference>
<gene>
    <name evidence="1" type="ORF">FHX44_11912</name>
</gene>
<protein>
    <submittedName>
        <fullName evidence="1">Uncharacterized protein DUF2252</fullName>
    </submittedName>
</protein>